<name>A9S9H4_PHYPA</name>
<dbReference type="EnsemblPlants" id="Pp3c10_8880V3.1">
    <property type="protein sequence ID" value="PAC:32900627.CDS.1"/>
    <property type="gene ID" value="Pp3c10_8880"/>
</dbReference>
<proteinExistence type="predicted"/>
<gene>
    <name evidence="2" type="ORF">PHYPA_013629</name>
</gene>
<reference evidence="2 4" key="2">
    <citation type="journal article" date="2018" name="Plant J.">
        <title>The Physcomitrella patens chromosome-scale assembly reveals moss genome structure and evolution.</title>
        <authorList>
            <person name="Lang D."/>
            <person name="Ullrich K.K."/>
            <person name="Murat F."/>
            <person name="Fuchs J."/>
            <person name="Jenkins J."/>
            <person name="Haas F.B."/>
            <person name="Piednoel M."/>
            <person name="Gundlach H."/>
            <person name="Van Bel M."/>
            <person name="Meyberg R."/>
            <person name="Vives C."/>
            <person name="Morata J."/>
            <person name="Symeonidi A."/>
            <person name="Hiss M."/>
            <person name="Muchero W."/>
            <person name="Kamisugi Y."/>
            <person name="Saleh O."/>
            <person name="Blanc G."/>
            <person name="Decker E.L."/>
            <person name="van Gessel N."/>
            <person name="Grimwood J."/>
            <person name="Hayes R.D."/>
            <person name="Graham S.W."/>
            <person name="Gunter L.E."/>
            <person name="McDaniel S.F."/>
            <person name="Hoernstein S.N.W."/>
            <person name="Larsson A."/>
            <person name="Li F.W."/>
            <person name="Perroud P.F."/>
            <person name="Phillips J."/>
            <person name="Ranjan P."/>
            <person name="Rokshar D.S."/>
            <person name="Rothfels C.J."/>
            <person name="Schneider L."/>
            <person name="Shu S."/>
            <person name="Stevenson D.W."/>
            <person name="Thummler F."/>
            <person name="Tillich M."/>
            <person name="Villarreal Aguilar J.C."/>
            <person name="Widiez T."/>
            <person name="Wong G.K."/>
            <person name="Wymore A."/>
            <person name="Zhang Y."/>
            <person name="Zimmer A.D."/>
            <person name="Quatrano R.S."/>
            <person name="Mayer K.F.X."/>
            <person name="Goodstein D."/>
            <person name="Casacuberta J.M."/>
            <person name="Vandepoele K."/>
            <person name="Reski R."/>
            <person name="Cuming A.C."/>
            <person name="Tuskan G.A."/>
            <person name="Maumus F."/>
            <person name="Salse J."/>
            <person name="Schmutz J."/>
            <person name="Rensing S.A."/>
        </authorList>
    </citation>
    <scope>NUCLEOTIDE SEQUENCE [LARGE SCALE GENOMIC DNA]</scope>
    <source>
        <strain evidence="3 4">cv. Gransden 2004</strain>
    </source>
</reference>
<protein>
    <submittedName>
        <fullName evidence="2 3">Uncharacterized protein</fullName>
    </submittedName>
</protein>
<dbReference type="EMBL" id="ABEU02000010">
    <property type="protein sequence ID" value="PNR46510.1"/>
    <property type="molecule type" value="Genomic_DNA"/>
</dbReference>
<evidence type="ECO:0000313" key="2">
    <source>
        <dbReference type="EMBL" id="PNR46510.1"/>
    </source>
</evidence>
<feature type="compositionally biased region" description="Polar residues" evidence="1">
    <location>
        <begin position="23"/>
        <end position="56"/>
    </location>
</feature>
<accession>A9S9H4</accession>
<feature type="region of interest" description="Disordered" evidence="1">
    <location>
        <begin position="1"/>
        <end position="110"/>
    </location>
</feature>
<dbReference type="Proteomes" id="UP000006727">
    <property type="component" value="Chromosome 10"/>
</dbReference>
<dbReference type="HOGENOM" id="CLU_1130636_0_0_1"/>
<evidence type="ECO:0000313" key="3">
    <source>
        <dbReference type="EnsemblPlants" id="PAC:32900627.CDS.1"/>
    </source>
</evidence>
<reference evidence="2 4" key="1">
    <citation type="journal article" date="2008" name="Science">
        <title>The Physcomitrella genome reveals evolutionary insights into the conquest of land by plants.</title>
        <authorList>
            <person name="Rensing S."/>
            <person name="Lang D."/>
            <person name="Zimmer A."/>
            <person name="Terry A."/>
            <person name="Salamov A."/>
            <person name="Shapiro H."/>
            <person name="Nishiyama T."/>
            <person name="Perroud P.-F."/>
            <person name="Lindquist E."/>
            <person name="Kamisugi Y."/>
            <person name="Tanahashi T."/>
            <person name="Sakakibara K."/>
            <person name="Fujita T."/>
            <person name="Oishi K."/>
            <person name="Shin-I T."/>
            <person name="Kuroki Y."/>
            <person name="Toyoda A."/>
            <person name="Suzuki Y."/>
            <person name="Hashimoto A."/>
            <person name="Yamaguchi K."/>
            <person name="Sugano A."/>
            <person name="Kohara Y."/>
            <person name="Fujiyama A."/>
            <person name="Anterola A."/>
            <person name="Aoki S."/>
            <person name="Ashton N."/>
            <person name="Barbazuk W.B."/>
            <person name="Barker E."/>
            <person name="Bennetzen J."/>
            <person name="Bezanilla M."/>
            <person name="Blankenship R."/>
            <person name="Cho S.H."/>
            <person name="Dutcher S."/>
            <person name="Estelle M."/>
            <person name="Fawcett J.A."/>
            <person name="Gundlach H."/>
            <person name="Hanada K."/>
            <person name="Heyl A."/>
            <person name="Hicks K.A."/>
            <person name="Hugh J."/>
            <person name="Lohr M."/>
            <person name="Mayer K."/>
            <person name="Melkozernov A."/>
            <person name="Murata T."/>
            <person name="Nelson D."/>
            <person name="Pils B."/>
            <person name="Prigge M."/>
            <person name="Reiss B."/>
            <person name="Renner T."/>
            <person name="Rombauts S."/>
            <person name="Rushton P."/>
            <person name="Sanderfoot A."/>
            <person name="Schween G."/>
            <person name="Shiu S.-H."/>
            <person name="Stueber K."/>
            <person name="Theodoulou F.L."/>
            <person name="Tu H."/>
            <person name="Van de Peer Y."/>
            <person name="Verrier P.J."/>
            <person name="Waters E."/>
            <person name="Wood A."/>
            <person name="Yang L."/>
            <person name="Cove D."/>
            <person name="Cuming A."/>
            <person name="Hasebe M."/>
            <person name="Lucas S."/>
            <person name="Mishler D.B."/>
            <person name="Reski R."/>
            <person name="Grigoriev I."/>
            <person name="Quatrano R.S."/>
            <person name="Boore J.L."/>
        </authorList>
    </citation>
    <scope>NUCLEOTIDE SEQUENCE [LARGE SCALE GENOMIC DNA]</scope>
    <source>
        <strain evidence="3 4">cv. Gransden 2004</strain>
    </source>
</reference>
<organism evidence="2">
    <name type="scientific">Physcomitrium patens</name>
    <name type="common">Spreading-leaved earth moss</name>
    <name type="synonym">Physcomitrella patens</name>
    <dbReference type="NCBI Taxonomy" id="3218"/>
    <lineage>
        <taxon>Eukaryota</taxon>
        <taxon>Viridiplantae</taxon>
        <taxon>Streptophyta</taxon>
        <taxon>Embryophyta</taxon>
        <taxon>Bryophyta</taxon>
        <taxon>Bryophytina</taxon>
        <taxon>Bryopsida</taxon>
        <taxon>Funariidae</taxon>
        <taxon>Funariales</taxon>
        <taxon>Funariaceae</taxon>
        <taxon>Physcomitrium</taxon>
    </lineage>
</organism>
<dbReference type="Gramene" id="Pp3c10_8880V3.1">
    <property type="protein sequence ID" value="PAC:32900627.CDS.1"/>
    <property type="gene ID" value="Pp3c10_8880"/>
</dbReference>
<dbReference type="PaxDb" id="3218-PP1S58_187V6.1"/>
<dbReference type="AlphaFoldDB" id="A9S9H4"/>
<reference evidence="3" key="3">
    <citation type="submission" date="2020-12" db="UniProtKB">
        <authorList>
            <consortium name="EnsemblPlants"/>
        </authorList>
    </citation>
    <scope>IDENTIFICATION</scope>
</reference>
<evidence type="ECO:0000256" key="1">
    <source>
        <dbReference type="SAM" id="MobiDB-lite"/>
    </source>
</evidence>
<keyword evidence="4" id="KW-1185">Reference proteome</keyword>
<dbReference type="InParanoid" id="A9S9H4"/>
<evidence type="ECO:0000313" key="4">
    <source>
        <dbReference type="Proteomes" id="UP000006727"/>
    </source>
</evidence>
<sequence>MWISLPPSPAVARQNPTILVRSFGSSARGQHSDSRPSSQGTMRSNNHYSNGESRQTPKYKRNGWEKVYKNKKATRGGPEVDQFSDPNLPGTQRSNLQRRRGGPAGKQWVPVEQAPRPLLGTSIEQPLPTPSPLVNLSQVATSVAPVHSSVKGACTDNIEVDRSMEWSPTKPQAHGEEIQSRGPTTIQIESLLGGQQNASIHLPHPLVVNMPCIGQDGECPTTVLLLSVSKRSSRAPAGREEIASQPIPTIEAHINSLTAIPVIIPSEQAPRLEDNAPAISCLTVSPD</sequence>